<dbReference type="Proteomes" id="UP000019118">
    <property type="component" value="Unassembled WGS sequence"/>
</dbReference>
<evidence type="ECO:0000256" key="1">
    <source>
        <dbReference type="ARBA" id="ARBA00007218"/>
    </source>
</evidence>
<evidence type="ECO:0000313" key="4">
    <source>
        <dbReference type="Proteomes" id="UP000019118"/>
    </source>
</evidence>
<dbReference type="PANTHER" id="PTHR31353">
    <property type="entry name" value="FAM98"/>
    <property type="match status" value="1"/>
</dbReference>
<feature type="region of interest" description="Disordered" evidence="2">
    <location>
        <begin position="296"/>
        <end position="486"/>
    </location>
</feature>
<feature type="compositionally biased region" description="Gly residues" evidence="2">
    <location>
        <begin position="330"/>
        <end position="342"/>
    </location>
</feature>
<dbReference type="GO" id="GO:0072669">
    <property type="term" value="C:tRNA-splicing ligase complex"/>
    <property type="evidence" value="ECO:0007669"/>
    <property type="project" value="TreeGrafter"/>
</dbReference>
<feature type="compositionally biased region" description="Low complexity" evidence="2">
    <location>
        <begin position="472"/>
        <end position="486"/>
    </location>
</feature>
<sequence>MLEDKILKGLEDIGYSGPLCKYSDLHDACEIGPKDKSYTKLVQFLSNEIRILLSIDEEVNEITSPEDSVAFVMEVTSFLKELNCPYKCLTHGLVSERLQNYAEKVLLVDYLVTELMGARMLQERKPDKKIELKLQETPEGADMRLILQTLRFPKPPPNITVKQLFDKLVTTIPLALKKAGADLIGKGIFNGFLSDEQWGILKGVQSDLNNEYKIRREMMLTRLDVTIQSFQWSNRTQGKEAVFEKIYHDNRKLLHTQPGVDISDLIAARTDIAVIEKTSNASVRKNTKTPLNKVIIGQVPDRGGRSWEQAPPPPEMPSWQQNRSTVGGAPTRGGGSGRGGPPRGNSGYRGEGRGRGGYSARGDFDSQRRYGGNSSFESRGHNPISTRGGHNYYDNRGGHTSYDNFASRGGHDNYSYNRRDSGGYAGQDFQQSKRPKTYDNFQAIKTTYADQYVQDNQHNQQYQRGGRGGYSRGRSTYHRGSGSSYR</sequence>
<keyword evidence="4" id="KW-1185">Reference proteome</keyword>
<evidence type="ECO:0008006" key="5">
    <source>
        <dbReference type="Google" id="ProtNLM"/>
    </source>
</evidence>
<name>A0AAR5P9N2_DENPD</name>
<comment type="similarity">
    <text evidence="1">Belongs to the FAM98 family.</text>
</comment>
<proteinExistence type="inferred from homology"/>
<evidence type="ECO:0000313" key="3">
    <source>
        <dbReference type="EnsemblMetazoa" id="XP_019757793.1"/>
    </source>
</evidence>
<accession>A0AAR5P9N2</accession>
<organism evidence="3 4">
    <name type="scientific">Dendroctonus ponderosae</name>
    <name type="common">Mountain pine beetle</name>
    <dbReference type="NCBI Taxonomy" id="77166"/>
    <lineage>
        <taxon>Eukaryota</taxon>
        <taxon>Metazoa</taxon>
        <taxon>Ecdysozoa</taxon>
        <taxon>Arthropoda</taxon>
        <taxon>Hexapoda</taxon>
        <taxon>Insecta</taxon>
        <taxon>Pterygota</taxon>
        <taxon>Neoptera</taxon>
        <taxon>Endopterygota</taxon>
        <taxon>Coleoptera</taxon>
        <taxon>Polyphaga</taxon>
        <taxon>Cucujiformia</taxon>
        <taxon>Curculionidae</taxon>
        <taxon>Scolytinae</taxon>
        <taxon>Dendroctonus</taxon>
    </lineage>
</organism>
<dbReference type="KEGG" id="dpa:109536142"/>
<dbReference type="Pfam" id="PF10239">
    <property type="entry name" value="DUF2465"/>
    <property type="match status" value="1"/>
</dbReference>
<protein>
    <recommendedName>
        <fullName evidence="5">Protein FAM98A</fullName>
    </recommendedName>
</protein>
<evidence type="ECO:0000256" key="2">
    <source>
        <dbReference type="SAM" id="MobiDB-lite"/>
    </source>
</evidence>
<dbReference type="EnsemblMetazoa" id="XM_019902234.1">
    <property type="protein sequence ID" value="XP_019757793.1"/>
    <property type="gene ID" value="LOC109536142"/>
</dbReference>
<feature type="compositionally biased region" description="Polar residues" evidence="2">
    <location>
        <begin position="439"/>
        <end position="463"/>
    </location>
</feature>
<dbReference type="GeneID" id="109536142"/>
<dbReference type="AlphaFoldDB" id="A0AAR5P9N2"/>
<dbReference type="InterPro" id="IPR018797">
    <property type="entry name" value="FAM98"/>
</dbReference>
<reference evidence="3" key="2">
    <citation type="submission" date="2024-08" db="UniProtKB">
        <authorList>
            <consortium name="EnsemblMetazoa"/>
        </authorList>
    </citation>
    <scope>IDENTIFICATION</scope>
</reference>
<reference evidence="4" key="1">
    <citation type="journal article" date="2013" name="Genome Biol.">
        <title>Draft genome of the mountain pine beetle, Dendroctonus ponderosae Hopkins, a major forest pest.</title>
        <authorList>
            <person name="Keeling C.I."/>
            <person name="Yuen M.M."/>
            <person name="Liao N.Y."/>
            <person name="Docking T.R."/>
            <person name="Chan S.K."/>
            <person name="Taylor G.A."/>
            <person name="Palmquist D.L."/>
            <person name="Jackman S.D."/>
            <person name="Nguyen A."/>
            <person name="Li M."/>
            <person name="Henderson H."/>
            <person name="Janes J.K."/>
            <person name="Zhao Y."/>
            <person name="Pandoh P."/>
            <person name="Moore R."/>
            <person name="Sperling F.A."/>
            <person name="Huber D.P."/>
            <person name="Birol I."/>
            <person name="Jones S.J."/>
            <person name="Bohlmann J."/>
        </authorList>
    </citation>
    <scope>NUCLEOTIDE SEQUENCE</scope>
</reference>
<dbReference type="PANTHER" id="PTHR31353:SF1">
    <property type="entry name" value="PROTEIN FAM98B"/>
    <property type="match status" value="1"/>
</dbReference>